<reference evidence="3 4" key="1">
    <citation type="submission" date="2018-08" db="EMBL/GenBank/DDBJ databases">
        <title>The metabolism and importance of syntrophic acetate oxidation coupled to methane or sulfide production in haloalkaline environments.</title>
        <authorList>
            <person name="Timmers P.H.A."/>
            <person name="Vavourakis C.D."/>
            <person name="Sorokin D.Y."/>
            <person name="Sinninghe Damste J.S."/>
            <person name="Muyzer G."/>
            <person name="Stams A.J.M."/>
            <person name="Plugge C.M."/>
        </authorList>
    </citation>
    <scope>NUCLEOTIDE SEQUENCE [LARGE SCALE GENOMIC DNA]</scope>
    <source>
        <strain evidence="3">MSAO_Bac1</strain>
    </source>
</reference>
<proteinExistence type="predicted"/>
<dbReference type="Proteomes" id="UP000285138">
    <property type="component" value="Unassembled WGS sequence"/>
</dbReference>
<dbReference type="InterPro" id="IPR054353">
    <property type="entry name" value="IstA-like_C"/>
</dbReference>
<feature type="domain" description="Transposase for insertion sequence element IS21-like C-terminal" evidence="2">
    <location>
        <begin position="24"/>
        <end position="94"/>
    </location>
</feature>
<evidence type="ECO:0000259" key="2">
    <source>
        <dbReference type="Pfam" id="PF22483"/>
    </source>
</evidence>
<dbReference type="AlphaFoldDB" id="A0A424YIM2"/>
<evidence type="ECO:0000313" key="4">
    <source>
        <dbReference type="Proteomes" id="UP000285138"/>
    </source>
</evidence>
<dbReference type="PANTHER" id="PTHR35004">
    <property type="entry name" value="TRANSPOSASE RV3428C-RELATED"/>
    <property type="match status" value="1"/>
</dbReference>
<dbReference type="Pfam" id="PF22483">
    <property type="entry name" value="Mu-transpos_C_2"/>
    <property type="match status" value="1"/>
</dbReference>
<feature type="non-terminal residue" evidence="3">
    <location>
        <position position="1"/>
    </location>
</feature>
<feature type="compositionally biased region" description="Basic and acidic residues" evidence="1">
    <location>
        <begin position="193"/>
        <end position="207"/>
    </location>
</feature>
<feature type="region of interest" description="Disordered" evidence="1">
    <location>
        <begin position="193"/>
        <end position="220"/>
    </location>
</feature>
<evidence type="ECO:0000313" key="3">
    <source>
        <dbReference type="EMBL" id="RQD78234.1"/>
    </source>
</evidence>
<dbReference type="EMBL" id="QZAA01000031">
    <property type="protein sequence ID" value="RQD78234.1"/>
    <property type="molecule type" value="Genomic_DNA"/>
</dbReference>
<protein>
    <submittedName>
        <fullName evidence="3">Transposase</fullName>
    </submittedName>
</protein>
<sequence>PFQKLEGSRKSWFETVDKPALKPLPLKRFELASWKSLLVNIDYHVQVGFNLYSAPFQLVKEKVDVRITPSTIEIFHKGKRVTSHQKLSGKGKYSTYPEHMPPSHRKHLEWTPARIINWAEKTGTNTAKLVQKMMEGKVHPEQAYRSCLGVLRLAHKHGEERVEAACERALSCGAISYKSIKSILEKGLDKLPLEEKDTSRLPDHDNIRGASYYKGEEDTR</sequence>
<name>A0A424YIM2_9FIRM</name>
<evidence type="ECO:0000256" key="1">
    <source>
        <dbReference type="SAM" id="MobiDB-lite"/>
    </source>
</evidence>
<dbReference type="PANTHER" id="PTHR35004:SF8">
    <property type="entry name" value="TRANSPOSASE RV3428C-RELATED"/>
    <property type="match status" value="1"/>
</dbReference>
<accession>A0A424YIM2</accession>
<gene>
    <name evidence="3" type="ORF">D5R97_00780</name>
</gene>
<comment type="caution">
    <text evidence="3">The sequence shown here is derived from an EMBL/GenBank/DDBJ whole genome shotgun (WGS) entry which is preliminary data.</text>
</comment>
<organism evidence="3 4">
    <name type="scientific">Candidatus Syntrophonatronum acetioxidans</name>
    <dbReference type="NCBI Taxonomy" id="1795816"/>
    <lineage>
        <taxon>Bacteria</taxon>
        <taxon>Bacillati</taxon>
        <taxon>Bacillota</taxon>
        <taxon>Clostridia</taxon>
        <taxon>Eubacteriales</taxon>
        <taxon>Syntrophomonadaceae</taxon>
        <taxon>Candidatus Syntrophonatronum</taxon>
    </lineage>
</organism>